<dbReference type="AlphaFoldDB" id="A0A941GQK2"/>
<accession>A0A941GQK2</accession>
<protein>
    <submittedName>
        <fullName evidence="1">Uncharacterized protein</fullName>
    </submittedName>
</protein>
<organism evidence="1 2">
    <name type="scientific">Gomphosphaeria aponina SAG 52.96 = DSM 107014</name>
    <dbReference type="NCBI Taxonomy" id="1521640"/>
    <lineage>
        <taxon>Bacteria</taxon>
        <taxon>Bacillati</taxon>
        <taxon>Cyanobacteriota</taxon>
        <taxon>Cyanophyceae</taxon>
        <taxon>Oscillatoriophycideae</taxon>
        <taxon>Chroococcales</taxon>
        <taxon>Gomphosphaeriaceae</taxon>
        <taxon>Gomphosphaeria</taxon>
    </lineage>
</organism>
<proteinExistence type="predicted"/>
<gene>
    <name evidence="1" type="ORF">DSM107014_11495</name>
</gene>
<name>A0A941GQK2_9CHRO</name>
<reference evidence="1" key="1">
    <citation type="submission" date="2021-02" db="EMBL/GenBank/DDBJ databases">
        <title>Metagenome analyses of Stigonema ocellatum DSM 106950, Chlorogloea purpurea SAG 13.99 and Gomphosphaeria aponina DSM 107014.</title>
        <authorList>
            <person name="Marter P."/>
            <person name="Huang S."/>
        </authorList>
    </citation>
    <scope>NUCLEOTIDE SEQUENCE</scope>
    <source>
        <strain evidence="1">JP213</strain>
    </source>
</reference>
<dbReference type="Proteomes" id="UP000767446">
    <property type="component" value="Unassembled WGS sequence"/>
</dbReference>
<evidence type="ECO:0000313" key="2">
    <source>
        <dbReference type="Proteomes" id="UP000767446"/>
    </source>
</evidence>
<sequence>MKSYIQISPVLEECCLLVGANEAYMRGESDVKKFTGISIGHTTRHRKVQEAELKIGNTSETVESLSVDGGKIRIRASSNKSCVWKDYKMIS</sequence>
<evidence type="ECO:0000313" key="1">
    <source>
        <dbReference type="EMBL" id="MBR8828504.1"/>
    </source>
</evidence>
<comment type="caution">
    <text evidence="1">The sequence shown here is derived from an EMBL/GenBank/DDBJ whole genome shotgun (WGS) entry which is preliminary data.</text>
</comment>
<dbReference type="EMBL" id="JADQBC010000073">
    <property type="protein sequence ID" value="MBR8828504.1"/>
    <property type="molecule type" value="Genomic_DNA"/>
</dbReference>